<evidence type="ECO:0000313" key="3">
    <source>
        <dbReference type="EMBL" id="CAK9862392.1"/>
    </source>
</evidence>
<evidence type="ECO:0000313" key="4">
    <source>
        <dbReference type="Proteomes" id="UP001497522"/>
    </source>
</evidence>
<organism evidence="3 4">
    <name type="scientific">Sphagnum jensenii</name>
    <dbReference type="NCBI Taxonomy" id="128206"/>
    <lineage>
        <taxon>Eukaryota</taxon>
        <taxon>Viridiplantae</taxon>
        <taxon>Streptophyta</taxon>
        <taxon>Embryophyta</taxon>
        <taxon>Bryophyta</taxon>
        <taxon>Sphagnophytina</taxon>
        <taxon>Sphagnopsida</taxon>
        <taxon>Sphagnales</taxon>
        <taxon>Sphagnaceae</taxon>
        <taxon>Sphagnum</taxon>
    </lineage>
</organism>
<keyword evidence="2" id="KW-0732">Signal</keyword>
<feature type="signal peptide" evidence="2">
    <location>
        <begin position="1"/>
        <end position="21"/>
    </location>
</feature>
<gene>
    <name evidence="3" type="ORF">CSSPJE1EN2_LOCUS5387</name>
</gene>
<reference evidence="3" key="1">
    <citation type="submission" date="2024-03" db="EMBL/GenBank/DDBJ databases">
        <authorList>
            <consortium name="ELIXIR-Norway"/>
            <consortium name="Elixir Norway"/>
        </authorList>
    </citation>
    <scope>NUCLEOTIDE SEQUENCE</scope>
</reference>
<dbReference type="Proteomes" id="UP001497522">
    <property type="component" value="Chromosome 12"/>
</dbReference>
<feature type="chain" id="PRO_5046805845" evidence="2">
    <location>
        <begin position="22"/>
        <end position="73"/>
    </location>
</feature>
<proteinExistence type="predicted"/>
<accession>A0ABP1AIL0</accession>
<name>A0ABP1AIL0_9BRYO</name>
<keyword evidence="4" id="KW-1185">Reference proteome</keyword>
<sequence length="73" mass="7723">MVMCVVVCVSVILFSVQQADAHGGAHHEEEHEEVAGPAAHDDASSVGLDNLQAKGLILVKICCLIIAFFAARH</sequence>
<protein>
    <submittedName>
        <fullName evidence="3">Uncharacterized protein</fullName>
    </submittedName>
</protein>
<evidence type="ECO:0000256" key="2">
    <source>
        <dbReference type="SAM" id="SignalP"/>
    </source>
</evidence>
<dbReference type="EMBL" id="OZ023713">
    <property type="protein sequence ID" value="CAK9862392.1"/>
    <property type="molecule type" value="Genomic_DNA"/>
</dbReference>
<feature type="region of interest" description="Disordered" evidence="1">
    <location>
        <begin position="23"/>
        <end position="42"/>
    </location>
</feature>
<evidence type="ECO:0000256" key="1">
    <source>
        <dbReference type="SAM" id="MobiDB-lite"/>
    </source>
</evidence>